<evidence type="ECO:0000256" key="1">
    <source>
        <dbReference type="ARBA" id="ARBA00004141"/>
    </source>
</evidence>
<name>A0A4U7APE4_9PEZI</name>
<reference evidence="6 7" key="1">
    <citation type="submission" date="2018-02" db="EMBL/GenBank/DDBJ databases">
        <title>Draft genome sequences of Elsinoe sp., causing black scab on jojoba.</title>
        <authorList>
            <person name="Stodart B."/>
            <person name="Jeffress S."/>
            <person name="Ash G."/>
            <person name="Arun Chinnappa K."/>
        </authorList>
    </citation>
    <scope>NUCLEOTIDE SEQUENCE [LARGE SCALE GENOMIC DNA]</scope>
    <source>
        <strain evidence="6 7">Hillstone_2</strain>
    </source>
</reference>
<evidence type="ECO:0000313" key="7">
    <source>
        <dbReference type="Proteomes" id="UP000308133"/>
    </source>
</evidence>
<comment type="caution">
    <text evidence="6">The sequence shown here is derived from an EMBL/GenBank/DDBJ whole genome shotgun (WGS) entry which is preliminary data.</text>
</comment>
<evidence type="ECO:0000313" key="6">
    <source>
        <dbReference type="EMBL" id="TKX20018.1"/>
    </source>
</evidence>
<sequence>MAITIAATFAPPPYLWSDNQLGLFWISPLIGSLIGAAFCGPINDWFIMQLSKKNRGWREPELCLWSLIPTAIIMPAGLMIYGIAAARGLHRIIPVFGAGLIGFGISVSGTVATSYILDCYKNIDTQPITAVILVRNVVGFAITWATQPWIDNMGRQNAFIVVGILSLVITGFSVVFIGFGKAMRRFTASKYDSLSLRNKTLRRRRGPHRADSPEHLGSILIVLRNIAVYNCRAKAFLLHLDIV</sequence>
<organism evidence="6 7">
    <name type="scientific">Elsinoe australis</name>
    <dbReference type="NCBI Taxonomy" id="40998"/>
    <lineage>
        <taxon>Eukaryota</taxon>
        <taxon>Fungi</taxon>
        <taxon>Dikarya</taxon>
        <taxon>Ascomycota</taxon>
        <taxon>Pezizomycotina</taxon>
        <taxon>Dothideomycetes</taxon>
        <taxon>Dothideomycetidae</taxon>
        <taxon>Myriangiales</taxon>
        <taxon>Elsinoaceae</taxon>
        <taxon>Elsinoe</taxon>
    </lineage>
</organism>
<dbReference type="InterPro" id="IPR036259">
    <property type="entry name" value="MFS_trans_sf"/>
</dbReference>
<dbReference type="Proteomes" id="UP000308133">
    <property type="component" value="Unassembled WGS sequence"/>
</dbReference>
<dbReference type="PANTHER" id="PTHR23502">
    <property type="entry name" value="MAJOR FACILITATOR SUPERFAMILY"/>
    <property type="match status" value="1"/>
</dbReference>
<evidence type="ECO:0000256" key="4">
    <source>
        <dbReference type="ARBA" id="ARBA00023136"/>
    </source>
</evidence>
<feature type="transmembrane region" description="Helical" evidence="5">
    <location>
        <begin position="158"/>
        <end position="180"/>
    </location>
</feature>
<evidence type="ECO:0000256" key="3">
    <source>
        <dbReference type="ARBA" id="ARBA00022989"/>
    </source>
</evidence>
<feature type="transmembrane region" description="Helical" evidence="5">
    <location>
        <begin position="62"/>
        <end position="86"/>
    </location>
</feature>
<accession>A0A4U7APE4</accession>
<dbReference type="PANTHER" id="PTHR23502:SF50">
    <property type="entry name" value="TRANSPORTER, PUTATIVE (AFU_ORTHOLOGUE AFUA_5G00430)-RELATED"/>
    <property type="match status" value="1"/>
</dbReference>
<feature type="transmembrane region" description="Helical" evidence="5">
    <location>
        <begin position="128"/>
        <end position="146"/>
    </location>
</feature>
<protein>
    <recommendedName>
        <fullName evidence="8">Major facilitator superfamily (MFS) profile domain-containing protein</fullName>
    </recommendedName>
</protein>
<dbReference type="EMBL" id="PTQR01000104">
    <property type="protein sequence ID" value="TKX20018.1"/>
    <property type="molecule type" value="Genomic_DNA"/>
</dbReference>
<gene>
    <name evidence="6" type="ORF">C1H76_7902</name>
</gene>
<dbReference type="GO" id="GO:0022857">
    <property type="term" value="F:transmembrane transporter activity"/>
    <property type="evidence" value="ECO:0007669"/>
    <property type="project" value="TreeGrafter"/>
</dbReference>
<keyword evidence="3 5" id="KW-1133">Transmembrane helix</keyword>
<dbReference type="GO" id="GO:0005886">
    <property type="term" value="C:plasma membrane"/>
    <property type="evidence" value="ECO:0007669"/>
    <property type="project" value="TreeGrafter"/>
</dbReference>
<dbReference type="SUPFAM" id="SSF103473">
    <property type="entry name" value="MFS general substrate transporter"/>
    <property type="match status" value="1"/>
</dbReference>
<evidence type="ECO:0008006" key="8">
    <source>
        <dbReference type="Google" id="ProtNLM"/>
    </source>
</evidence>
<evidence type="ECO:0000256" key="5">
    <source>
        <dbReference type="SAM" id="Phobius"/>
    </source>
</evidence>
<feature type="transmembrane region" description="Helical" evidence="5">
    <location>
        <begin position="22"/>
        <end position="42"/>
    </location>
</feature>
<feature type="transmembrane region" description="Helical" evidence="5">
    <location>
        <begin position="92"/>
        <end position="116"/>
    </location>
</feature>
<keyword evidence="2 5" id="KW-0812">Transmembrane</keyword>
<comment type="subcellular location">
    <subcellularLocation>
        <location evidence="1">Membrane</location>
        <topology evidence="1">Multi-pass membrane protein</topology>
    </subcellularLocation>
</comment>
<dbReference type="AlphaFoldDB" id="A0A4U7APE4"/>
<proteinExistence type="predicted"/>
<evidence type="ECO:0000256" key="2">
    <source>
        <dbReference type="ARBA" id="ARBA00022692"/>
    </source>
</evidence>
<dbReference type="Gene3D" id="1.20.1250.20">
    <property type="entry name" value="MFS general substrate transporter like domains"/>
    <property type="match status" value="1"/>
</dbReference>
<keyword evidence="4 5" id="KW-0472">Membrane</keyword>